<dbReference type="InterPro" id="IPR000394">
    <property type="entry name" value="RNA_pol_sigma_54"/>
</dbReference>
<dbReference type="Proteomes" id="UP000537131">
    <property type="component" value="Unassembled WGS sequence"/>
</dbReference>
<evidence type="ECO:0000256" key="3">
    <source>
        <dbReference type="ARBA" id="ARBA00022679"/>
    </source>
</evidence>
<dbReference type="NCBIfam" id="TIGR02395">
    <property type="entry name" value="rpoN_sigma"/>
    <property type="match status" value="1"/>
</dbReference>
<dbReference type="PROSITE" id="PS00717">
    <property type="entry name" value="SIGMA54_1"/>
    <property type="match status" value="1"/>
</dbReference>
<keyword evidence="2" id="KW-0240">DNA-directed RNA polymerase</keyword>
<keyword evidence="4" id="KW-0548">Nucleotidyltransferase</keyword>
<feature type="domain" description="RNA polymerase sigma factor 54 DNA-binding" evidence="9">
    <location>
        <begin position="295"/>
        <end position="454"/>
    </location>
</feature>
<evidence type="ECO:0000259" key="9">
    <source>
        <dbReference type="Pfam" id="PF04552"/>
    </source>
</evidence>
<dbReference type="Gene3D" id="1.10.10.60">
    <property type="entry name" value="Homeodomain-like"/>
    <property type="match status" value="1"/>
</dbReference>
<dbReference type="GO" id="GO:0001216">
    <property type="term" value="F:DNA-binding transcription activator activity"/>
    <property type="evidence" value="ECO:0007669"/>
    <property type="project" value="InterPro"/>
</dbReference>
<evidence type="ECO:0000256" key="7">
    <source>
        <dbReference type="ARBA" id="ARBA00023125"/>
    </source>
</evidence>
<keyword evidence="8" id="KW-0804">Transcription</keyword>
<dbReference type="AlphaFoldDB" id="A0A7Y0EKR6"/>
<evidence type="ECO:0000256" key="5">
    <source>
        <dbReference type="ARBA" id="ARBA00023015"/>
    </source>
</evidence>
<evidence type="ECO:0000256" key="8">
    <source>
        <dbReference type="ARBA" id="ARBA00023163"/>
    </source>
</evidence>
<evidence type="ECO:0000256" key="4">
    <source>
        <dbReference type="ARBA" id="ARBA00022695"/>
    </source>
</evidence>
<dbReference type="Gene3D" id="1.10.10.1330">
    <property type="entry name" value="RNA polymerase sigma-54 factor, core-binding domain"/>
    <property type="match status" value="1"/>
</dbReference>
<dbReference type="InterPro" id="IPR007634">
    <property type="entry name" value="RNA_pol_sigma_54_DNA-bd"/>
</dbReference>
<keyword evidence="6" id="KW-0731">Sigma factor</keyword>
<proteinExistence type="inferred from homology"/>
<dbReference type="GO" id="GO:0003677">
    <property type="term" value="F:DNA binding"/>
    <property type="evidence" value="ECO:0007669"/>
    <property type="project" value="UniProtKB-KW"/>
</dbReference>
<evidence type="ECO:0000313" key="11">
    <source>
        <dbReference type="EMBL" id="NMM65270.1"/>
    </source>
</evidence>
<evidence type="ECO:0000313" key="12">
    <source>
        <dbReference type="Proteomes" id="UP000537131"/>
    </source>
</evidence>
<dbReference type="PROSITE" id="PS50044">
    <property type="entry name" value="SIGMA54_3"/>
    <property type="match status" value="1"/>
</dbReference>
<evidence type="ECO:0000256" key="2">
    <source>
        <dbReference type="ARBA" id="ARBA00022478"/>
    </source>
</evidence>
<reference evidence="11 12" key="1">
    <citation type="submission" date="2020-06" db="EMBL/GenBank/DDBJ databases">
        <title>Complete Genome Sequence of Clostridium muelleri sp. nov. P21T, an Acid-Alcohol Producing Acetogen Isolated from Old Hay.</title>
        <authorList>
            <person name="Duncan K.E."/>
            <person name="Tanner R.S."/>
        </authorList>
    </citation>
    <scope>NUCLEOTIDE SEQUENCE [LARGE SCALE GENOMIC DNA]</scope>
    <source>
        <strain evidence="11 12">P21</strain>
    </source>
</reference>
<dbReference type="GO" id="GO:0006352">
    <property type="term" value="P:DNA-templated transcription initiation"/>
    <property type="evidence" value="ECO:0007669"/>
    <property type="project" value="InterPro"/>
</dbReference>
<gene>
    <name evidence="11" type="ORF">HBE96_22055</name>
</gene>
<organism evidence="11 12">
    <name type="scientific">Clostridium muellerianum</name>
    <dbReference type="NCBI Taxonomy" id="2716538"/>
    <lineage>
        <taxon>Bacteria</taxon>
        <taxon>Bacillati</taxon>
        <taxon>Bacillota</taxon>
        <taxon>Clostridia</taxon>
        <taxon>Eubacteriales</taxon>
        <taxon>Clostridiaceae</taxon>
        <taxon>Clostridium</taxon>
    </lineage>
</organism>
<evidence type="ECO:0000259" key="10">
    <source>
        <dbReference type="Pfam" id="PF04963"/>
    </source>
</evidence>
<dbReference type="EMBL" id="JABBNI010000063">
    <property type="protein sequence ID" value="NMM65270.1"/>
    <property type="molecule type" value="Genomic_DNA"/>
</dbReference>
<dbReference type="GO" id="GO:0000428">
    <property type="term" value="C:DNA-directed RNA polymerase complex"/>
    <property type="evidence" value="ECO:0007669"/>
    <property type="project" value="UniProtKB-KW"/>
</dbReference>
<evidence type="ECO:0000256" key="1">
    <source>
        <dbReference type="ARBA" id="ARBA00008798"/>
    </source>
</evidence>
<keyword evidence="7" id="KW-0238">DNA-binding</keyword>
<dbReference type="PANTHER" id="PTHR32248:SF4">
    <property type="entry name" value="RNA POLYMERASE SIGMA-54 FACTOR"/>
    <property type="match status" value="1"/>
</dbReference>
<keyword evidence="5" id="KW-0805">Transcription regulation</keyword>
<dbReference type="Pfam" id="PF04552">
    <property type="entry name" value="Sigma54_DBD"/>
    <property type="match status" value="1"/>
</dbReference>
<comment type="similarity">
    <text evidence="1">Belongs to the sigma-54 factor family.</text>
</comment>
<sequence>MNMDFSLSLTQEQKLVMTQEMQLSVKLLQMSSFELQEYVEKEVQENPVIETKSNAKDNENRNELDYKQLIKYLEFDNYSHSNYEKSDEEEISPFNFISEKKSLKEYLQEQIRDLAEKDYVKAVCLYIVENIDERGYLDISDEEIMEELKISEKLTKHCIKTIQSLDPEGIGARDLKECLKIQIDRKGLKDEKIYTIVDKFLELLAENKYNVIAKELDMNVKGAQAYGDIIKSLQPRPSRGFYTGEDVKYIVPDAEIRKIDNEYYIIMNDSAVPKLSINTMYKEIIQNDNDKNAVNYVKEKLNSAVFLMKSIQHRKSTIYRVLEKILEFQRDYFDYGDQYLKPMTLKEIAESLDMHESTISRAIREKYIYTKRGTIKIKDLFTTGLYKSNTGEDVSAKIIKNAIKELIEEENKEKPLSDQAICDILTDRNMNISRRTVAKYREEIGIKSSKGRKRF</sequence>
<feature type="domain" description="RNA polymerase sigma factor 54 core-binding" evidence="10">
    <location>
        <begin position="95"/>
        <end position="281"/>
    </location>
</feature>
<accession>A0A7Y0EKR6</accession>
<dbReference type="InterPro" id="IPR007046">
    <property type="entry name" value="RNA_pol_sigma_54_core-bd"/>
</dbReference>
<name>A0A7Y0EKR6_9CLOT</name>
<dbReference type="Pfam" id="PF04963">
    <property type="entry name" value="Sigma54_CBD"/>
    <property type="match status" value="1"/>
</dbReference>
<comment type="caution">
    <text evidence="11">The sequence shown here is derived from an EMBL/GenBank/DDBJ whole genome shotgun (WGS) entry which is preliminary data.</text>
</comment>
<dbReference type="PANTHER" id="PTHR32248">
    <property type="entry name" value="RNA POLYMERASE SIGMA-54 FACTOR"/>
    <property type="match status" value="1"/>
</dbReference>
<dbReference type="InterPro" id="IPR038709">
    <property type="entry name" value="RpoN_core-bd_sf"/>
</dbReference>
<keyword evidence="3" id="KW-0808">Transferase</keyword>
<dbReference type="PIRSF" id="PIRSF000774">
    <property type="entry name" value="RpoN"/>
    <property type="match status" value="1"/>
</dbReference>
<dbReference type="GO" id="GO:0016987">
    <property type="term" value="F:sigma factor activity"/>
    <property type="evidence" value="ECO:0007669"/>
    <property type="project" value="UniProtKB-KW"/>
</dbReference>
<dbReference type="GO" id="GO:0016779">
    <property type="term" value="F:nucleotidyltransferase activity"/>
    <property type="evidence" value="ECO:0007669"/>
    <property type="project" value="UniProtKB-KW"/>
</dbReference>
<dbReference type="PROSITE" id="PS00718">
    <property type="entry name" value="SIGMA54_2"/>
    <property type="match status" value="1"/>
</dbReference>
<dbReference type="Pfam" id="PF00309">
    <property type="entry name" value="Sigma54_AID"/>
    <property type="match status" value="1"/>
</dbReference>
<dbReference type="PRINTS" id="PR00045">
    <property type="entry name" value="SIGMA54FCT"/>
</dbReference>
<keyword evidence="12" id="KW-1185">Reference proteome</keyword>
<evidence type="ECO:0000256" key="6">
    <source>
        <dbReference type="ARBA" id="ARBA00023082"/>
    </source>
</evidence>
<protein>
    <submittedName>
        <fullName evidence="11">RNA polymerase factor sigma-54</fullName>
    </submittedName>
</protein>